<dbReference type="InterPro" id="IPR029056">
    <property type="entry name" value="Ribokinase-like"/>
</dbReference>
<dbReference type="Pfam" id="PF25270">
    <property type="entry name" value="Khk"/>
    <property type="match status" value="1"/>
</dbReference>
<gene>
    <name evidence="1" type="ORF">JMN32_20850</name>
</gene>
<name>A0A937KDS7_9BACT</name>
<dbReference type="SUPFAM" id="SSF53613">
    <property type="entry name" value="Ribokinase-like"/>
    <property type="match status" value="1"/>
</dbReference>
<dbReference type="RefSeq" id="WP_202858314.1">
    <property type="nucleotide sequence ID" value="NZ_JAEUGD010000065.1"/>
</dbReference>
<evidence type="ECO:0008006" key="3">
    <source>
        <dbReference type="Google" id="ProtNLM"/>
    </source>
</evidence>
<keyword evidence="2" id="KW-1185">Reference proteome</keyword>
<accession>A0A937KDS7</accession>
<dbReference type="AlphaFoldDB" id="A0A937KDS7"/>
<dbReference type="Proteomes" id="UP000614216">
    <property type="component" value="Unassembled WGS sequence"/>
</dbReference>
<protein>
    <recommendedName>
        <fullName evidence="3">Carbohydrate kinase PfkB domain-containing protein</fullName>
    </recommendedName>
</protein>
<sequence>MDKSVALLSELRECLGEEGKLSITKHVFVGFDGFVDKIKKAVKQKNKLDTIYYNTLNEFSERINAASGKSGQVEMVTEKIKLGGNAPILADTLGKLGVESICLGSMGYPEEHEVFKQMDERSKRISVLNPGESDAIEFDDGKMIFSELSVFDKYDWEYIRNTVDLHEIRRAIGESDLIAFVNWVNLPHASDIWTGVLNDLIKPSGKKDFLFLFDLSDPSKKSPEEIDEVLGLMSSFFPYGKVTLGINENEALKIWAAINRVDISKPGMKKKLPTVQEAGKLIYQVMNIDYLLVHPVDRTILFHQGDMLEIPGRLVTEPKVLTGGGDNLNAGYCMGLMSGFSLPLCMLLGMAASGAYIQNGKSPDVADIKDYISIWIDELLKNTDKHKQMLAK</sequence>
<dbReference type="Gene3D" id="3.40.1190.20">
    <property type="match status" value="1"/>
</dbReference>
<dbReference type="InterPro" id="IPR057621">
    <property type="entry name" value="Khk_prokaryotic"/>
</dbReference>
<reference evidence="1" key="1">
    <citation type="submission" date="2021-01" db="EMBL/GenBank/DDBJ databases">
        <title>Fulvivirga kasyanovii gen. nov., sp nov., a novel member of the phylum Bacteroidetes isolated from seawater in a mussel farm.</title>
        <authorList>
            <person name="Zhao L.-H."/>
            <person name="Wang Z.-J."/>
        </authorList>
    </citation>
    <scope>NUCLEOTIDE SEQUENCE</scope>
    <source>
        <strain evidence="1">29W222</strain>
    </source>
</reference>
<evidence type="ECO:0000313" key="1">
    <source>
        <dbReference type="EMBL" id="MBL6448774.1"/>
    </source>
</evidence>
<dbReference type="GO" id="GO:0003824">
    <property type="term" value="F:catalytic activity"/>
    <property type="evidence" value="ECO:0007669"/>
    <property type="project" value="UniProtKB-ARBA"/>
</dbReference>
<evidence type="ECO:0000313" key="2">
    <source>
        <dbReference type="Proteomes" id="UP000614216"/>
    </source>
</evidence>
<organism evidence="1 2">
    <name type="scientific">Fulvivirga marina</name>
    <dbReference type="NCBI Taxonomy" id="2494733"/>
    <lineage>
        <taxon>Bacteria</taxon>
        <taxon>Pseudomonadati</taxon>
        <taxon>Bacteroidota</taxon>
        <taxon>Cytophagia</taxon>
        <taxon>Cytophagales</taxon>
        <taxon>Fulvivirgaceae</taxon>
        <taxon>Fulvivirga</taxon>
    </lineage>
</organism>
<proteinExistence type="predicted"/>
<dbReference type="EMBL" id="JAEUGD010000065">
    <property type="protein sequence ID" value="MBL6448774.1"/>
    <property type="molecule type" value="Genomic_DNA"/>
</dbReference>
<comment type="caution">
    <text evidence="1">The sequence shown here is derived from an EMBL/GenBank/DDBJ whole genome shotgun (WGS) entry which is preliminary data.</text>
</comment>